<organism evidence="1 2">
    <name type="scientific">Sinosporangium siamense</name>
    <dbReference type="NCBI Taxonomy" id="1367973"/>
    <lineage>
        <taxon>Bacteria</taxon>
        <taxon>Bacillati</taxon>
        <taxon>Actinomycetota</taxon>
        <taxon>Actinomycetes</taxon>
        <taxon>Streptosporangiales</taxon>
        <taxon>Streptosporangiaceae</taxon>
        <taxon>Sinosporangium</taxon>
    </lineage>
</organism>
<evidence type="ECO:0000313" key="2">
    <source>
        <dbReference type="Proteomes" id="UP000606172"/>
    </source>
</evidence>
<comment type="caution">
    <text evidence="1">The sequence shown here is derived from an EMBL/GenBank/DDBJ whole genome shotgun (WGS) entry which is preliminary data.</text>
</comment>
<dbReference type="AlphaFoldDB" id="A0A919RIZ3"/>
<proteinExistence type="predicted"/>
<keyword evidence="2" id="KW-1185">Reference proteome</keyword>
<reference evidence="1" key="1">
    <citation type="submission" date="2021-01" db="EMBL/GenBank/DDBJ databases">
        <title>Whole genome shotgun sequence of Sinosporangium siamense NBRC 109515.</title>
        <authorList>
            <person name="Komaki H."/>
            <person name="Tamura T."/>
        </authorList>
    </citation>
    <scope>NUCLEOTIDE SEQUENCE</scope>
    <source>
        <strain evidence="1">NBRC 109515</strain>
    </source>
</reference>
<dbReference type="EMBL" id="BOOW01000030">
    <property type="protein sequence ID" value="GII94731.1"/>
    <property type="molecule type" value="Genomic_DNA"/>
</dbReference>
<sequence length="103" mass="11444">MLRVSGSLAKLLHPAGEERDQARDVYRDIYHLRSNIVHANNFNDTPQQIQQKGRLAVNAALDAIKVLLVDRPELLPLKSSERSLRILLDDGPPSGLDDGALPR</sequence>
<gene>
    <name evidence="1" type="ORF">Ssi02_49620</name>
</gene>
<accession>A0A919RIZ3</accession>
<name>A0A919RIZ3_9ACTN</name>
<evidence type="ECO:0000313" key="1">
    <source>
        <dbReference type="EMBL" id="GII94731.1"/>
    </source>
</evidence>
<dbReference type="RefSeq" id="WP_204029497.1">
    <property type="nucleotide sequence ID" value="NZ_BOOW01000030.1"/>
</dbReference>
<dbReference type="Proteomes" id="UP000606172">
    <property type="component" value="Unassembled WGS sequence"/>
</dbReference>
<protein>
    <recommendedName>
        <fullName evidence="3">Apea-like HEPN domain-containing protein</fullName>
    </recommendedName>
</protein>
<evidence type="ECO:0008006" key="3">
    <source>
        <dbReference type="Google" id="ProtNLM"/>
    </source>
</evidence>